<keyword evidence="1" id="KW-0255">Endonuclease</keyword>
<keyword evidence="1" id="KW-0540">Nuclease</keyword>
<organism evidence="1">
    <name type="scientific">Brucella pituitosa</name>
    <dbReference type="NCBI Taxonomy" id="571256"/>
    <lineage>
        <taxon>Bacteria</taxon>
        <taxon>Pseudomonadati</taxon>
        <taxon>Pseudomonadota</taxon>
        <taxon>Alphaproteobacteria</taxon>
        <taxon>Hyphomicrobiales</taxon>
        <taxon>Brucellaceae</taxon>
        <taxon>Brucella/Ochrobactrum group</taxon>
        <taxon>Brucella</taxon>
    </lineage>
</organism>
<gene>
    <name evidence="1" type="ORF">F7Q93_20300</name>
</gene>
<reference evidence="1" key="1">
    <citation type="submission" date="2019-09" db="EMBL/GenBank/DDBJ databases">
        <title>Draft genome sequences of 48 bacterial type strains from the CCUG.</title>
        <authorList>
            <person name="Tunovic T."/>
            <person name="Pineiro-Iglesias B."/>
            <person name="Unosson C."/>
            <person name="Inganas E."/>
            <person name="Ohlen M."/>
            <person name="Cardew S."/>
            <person name="Jensie-Markopoulos S."/>
            <person name="Salva-Serra F."/>
            <person name="Jaen-Luchoro D."/>
            <person name="Karlsson R."/>
            <person name="Svensson-Stadler L."/>
            <person name="Chun J."/>
            <person name="Moore E."/>
        </authorList>
    </citation>
    <scope>NUCLEOTIDE SEQUENCE</scope>
    <source>
        <strain evidence="1">CCUG 50899</strain>
    </source>
</reference>
<dbReference type="RefSeq" id="WP_128094627.1">
    <property type="nucleotide sequence ID" value="NZ_JBHEEN010000010.1"/>
</dbReference>
<dbReference type="EMBL" id="VZPE01000010">
    <property type="protein sequence ID" value="KAB0567739.1"/>
    <property type="molecule type" value="Genomic_DNA"/>
</dbReference>
<keyword evidence="1" id="KW-0378">Hydrolase</keyword>
<dbReference type="AlphaFoldDB" id="A0A643EUU6"/>
<sequence length="337" mass="37321">MGVLDFKEIPQAHTGPARDDFELFAREFLLLSKFRVLDGPDRGADGGRDMIVEETRSGPGGETKVRWLVSCKHKAHSGNSVTPTDEANVRDRIETHNCTGFIAFYSSVASSGLSQILIALRPKFELLTFDSAKIETALLTGPDAHALAARYMPISFNKWVHSSQYAVLPPAPDPQLIRNSFFTRDPHSEVETAFAEARAREVPLFAVIYDEAHPSLSKLAFSLGYFMEYQTTKRLVDEHFVPLIGPSSNPLLAALVPEDNPLENCLWVVLDLEGKIVRREGVIANPDEGMRLVREVIKTVANPSSGATVQTDHKSDFKADLAEFMRVILGISISMIR</sequence>
<dbReference type="GO" id="GO:0004519">
    <property type="term" value="F:endonuclease activity"/>
    <property type="evidence" value="ECO:0007669"/>
    <property type="project" value="UniProtKB-KW"/>
</dbReference>
<comment type="caution">
    <text evidence="1">The sequence shown here is derived from an EMBL/GenBank/DDBJ whole genome shotgun (WGS) entry which is preliminary data.</text>
</comment>
<evidence type="ECO:0000313" key="1">
    <source>
        <dbReference type="EMBL" id="KAB0567739.1"/>
    </source>
</evidence>
<protein>
    <submittedName>
        <fullName evidence="1">Restriction endonuclease</fullName>
    </submittedName>
</protein>
<name>A0A643EUU6_9HYPH</name>
<proteinExistence type="predicted"/>
<accession>A0A643EUU6</accession>